<dbReference type="Gene3D" id="2.60.120.380">
    <property type="match status" value="2"/>
</dbReference>
<feature type="signal peptide" evidence="1">
    <location>
        <begin position="1"/>
        <end position="23"/>
    </location>
</feature>
<sequence length="487" mass="54424">MKIRKKMAGTIAMIMALSLGYNAGGPVVVHAQENAVVTEKLGETAASQEGVIDFSAIKDNEDLEVADYLPSDINDMEKICTEDYSVNLVDMADNTEDNKTVNDNPNDAKAISLGTQVYDTVATELEQRWYAFSVAKATKFTAAMVMDDTADFDLYVYKLNETDGTLELVGGSAIVGAGTQELSMLKLDEGIYFIGIEAATGNGSFLMYTYAGVNDGKEINDTTDLASSYVRNSRMTATIDSPFDYDYYKVVISKNDILEYTFDQPTGCDYKVLVYDGKNYYTINNGTYRLNTGTYYFIVMASSMNYSDDKYYGIKFQKYKLADDENAKYMWYTPDKAAIFQFDGSRTNFYVNGNPIDFTYERTVKSNGNIYFNLYKTKDQNVVLFQSEAMQVMQEVPTFINVSAPFSGWNSYKNALVVGLFNTNWRVNSFSSNYDGLTSNCATVIIDSDTGKVVDVMTPNPLYDNGVVLHWTRVSGVQANYNYDPVD</sequence>
<keyword evidence="1" id="KW-0732">Signal</keyword>
<dbReference type="Proteomes" id="UP001197684">
    <property type="component" value="Unassembled WGS sequence"/>
</dbReference>
<dbReference type="AlphaFoldDB" id="A0A173U785"/>
<feature type="chain" id="PRO_5042682919" evidence="1">
    <location>
        <begin position="24"/>
        <end position="487"/>
    </location>
</feature>
<dbReference type="EMBL" id="CYXM01000009">
    <property type="protein sequence ID" value="CUN10714.1"/>
    <property type="molecule type" value="Genomic_DNA"/>
</dbReference>
<evidence type="ECO:0000313" key="4">
    <source>
        <dbReference type="EMBL" id="MCB6962344.1"/>
    </source>
</evidence>
<evidence type="ECO:0000256" key="1">
    <source>
        <dbReference type="SAM" id="SignalP"/>
    </source>
</evidence>
<reference evidence="3" key="2">
    <citation type="submission" date="2021-10" db="EMBL/GenBank/DDBJ databases">
        <title>Collection of gut derived symbiotic bacterial strains cultured from healthy donors.</title>
        <authorList>
            <person name="Lin H."/>
            <person name="Littmann E."/>
            <person name="Kohout C."/>
            <person name="Pamer E.G."/>
        </authorList>
    </citation>
    <scope>NUCLEOTIDE SEQUENCE</scope>
    <source>
        <strain evidence="4">DFI.7.28A</strain>
        <strain evidence="3">DFI.9.42</strain>
    </source>
</reference>
<accession>A0A173U785</accession>
<evidence type="ECO:0000313" key="3">
    <source>
        <dbReference type="EMBL" id="MCB6939712.1"/>
    </source>
</evidence>
<dbReference type="Proteomes" id="UP000095673">
    <property type="component" value="Unassembled WGS sequence"/>
</dbReference>
<dbReference type="Proteomes" id="UP001197741">
    <property type="component" value="Unassembled WGS sequence"/>
</dbReference>
<name>A0A173U785_9FIRM</name>
<dbReference type="OrthoDB" id="2034316at2"/>
<gene>
    <name evidence="2" type="ORF">ERS852580_02000</name>
    <name evidence="3" type="ORF">LIZ56_15105</name>
    <name evidence="4" type="ORF">LIZ82_15850</name>
</gene>
<dbReference type="EMBL" id="JAJCJQ010000050">
    <property type="protein sequence ID" value="MCB6962344.1"/>
    <property type="molecule type" value="Genomic_DNA"/>
</dbReference>
<organism evidence="2 5">
    <name type="scientific">Agathobacter rectalis</name>
    <dbReference type="NCBI Taxonomy" id="39491"/>
    <lineage>
        <taxon>Bacteria</taxon>
        <taxon>Bacillati</taxon>
        <taxon>Bacillota</taxon>
        <taxon>Clostridia</taxon>
        <taxon>Lachnospirales</taxon>
        <taxon>Lachnospiraceae</taxon>
        <taxon>Agathobacter</taxon>
    </lineage>
</organism>
<proteinExistence type="predicted"/>
<evidence type="ECO:0000313" key="5">
    <source>
        <dbReference type="Proteomes" id="UP000095673"/>
    </source>
</evidence>
<protein>
    <submittedName>
        <fullName evidence="2">Uncharacterized protein</fullName>
    </submittedName>
</protein>
<evidence type="ECO:0000313" key="2">
    <source>
        <dbReference type="EMBL" id="CUN10714.1"/>
    </source>
</evidence>
<reference evidence="2 5" key="1">
    <citation type="submission" date="2015-09" db="EMBL/GenBank/DDBJ databases">
        <authorList>
            <consortium name="Pathogen Informatics"/>
        </authorList>
    </citation>
    <scope>NUCLEOTIDE SEQUENCE [LARGE SCALE GENOMIC DNA]</scope>
    <source>
        <strain evidence="2 5">2789STDY5834968</strain>
    </source>
</reference>
<dbReference type="RefSeq" id="WP_055238202.1">
    <property type="nucleotide sequence ID" value="NZ_CYXM01000009.1"/>
</dbReference>
<dbReference type="EMBL" id="JAJCJK010000042">
    <property type="protein sequence ID" value="MCB6939712.1"/>
    <property type="molecule type" value="Genomic_DNA"/>
</dbReference>